<organism evidence="1 2">
    <name type="scientific">Ruminiclostridium cellobioparum subsp. termitidis CT1112</name>
    <dbReference type="NCBI Taxonomy" id="1195236"/>
    <lineage>
        <taxon>Bacteria</taxon>
        <taxon>Bacillati</taxon>
        <taxon>Bacillota</taxon>
        <taxon>Clostridia</taxon>
        <taxon>Eubacteriales</taxon>
        <taxon>Oscillospiraceae</taxon>
        <taxon>Ruminiclostridium</taxon>
    </lineage>
</organism>
<evidence type="ECO:0000313" key="2">
    <source>
        <dbReference type="Proteomes" id="UP000014155"/>
    </source>
</evidence>
<dbReference type="Proteomes" id="UP000014155">
    <property type="component" value="Unassembled WGS sequence"/>
</dbReference>
<comment type="caution">
    <text evidence="1">The sequence shown here is derived from an EMBL/GenBank/DDBJ whole genome shotgun (WGS) entry which is preliminary data.</text>
</comment>
<keyword evidence="2" id="KW-1185">Reference proteome</keyword>
<evidence type="ECO:0000313" key="1">
    <source>
        <dbReference type="EMBL" id="EMS72820.1"/>
    </source>
</evidence>
<proteinExistence type="predicted"/>
<accession>S0FKV3</accession>
<sequence>MYINNLRALRIWGFGNYFPVSGCREIIPLDVTPLAITYVFHVSFSATKELIKINYLQIKKGLGWLKPFLVLSKL</sequence>
<protein>
    <submittedName>
        <fullName evidence="1">Uncharacterized protein</fullName>
    </submittedName>
</protein>
<reference evidence="1 2" key="1">
    <citation type="journal article" date="2013" name="Genome Announc.">
        <title>Draft Genome Sequence of the Cellulolytic, Mesophilic, Anaerobic Bacterium Clostridium termitidis Strain CT1112 (DSM 5398).</title>
        <authorList>
            <person name="Lal S."/>
            <person name="Ramachandran U."/>
            <person name="Zhang X."/>
            <person name="Munir R."/>
            <person name="Sparling R."/>
            <person name="Levin D.B."/>
        </authorList>
    </citation>
    <scope>NUCLEOTIDE SEQUENCE [LARGE SCALE GENOMIC DNA]</scope>
    <source>
        <strain evidence="1 2">CT1112</strain>
    </source>
</reference>
<name>S0FKV3_RUMCE</name>
<dbReference type="PATRIC" id="fig|1195236.3.peg.1489"/>
<dbReference type="RefSeq" id="WP_004624536.1">
    <property type="nucleotide sequence ID" value="NZ_AORV01000025.1"/>
</dbReference>
<dbReference type="EMBL" id="AORV01000025">
    <property type="protein sequence ID" value="EMS72820.1"/>
    <property type="molecule type" value="Genomic_DNA"/>
</dbReference>
<gene>
    <name evidence="1" type="ORF">CTER_1185</name>
</gene>
<dbReference type="AlphaFoldDB" id="S0FKV3"/>